<protein>
    <submittedName>
        <fullName evidence="1">Uncharacterized protein</fullName>
    </submittedName>
</protein>
<name>A0A5B7CK80_PORTR</name>
<gene>
    <name evidence="1" type="ORF">E2C01_002731</name>
</gene>
<comment type="caution">
    <text evidence="1">The sequence shown here is derived from an EMBL/GenBank/DDBJ whole genome shotgun (WGS) entry which is preliminary data.</text>
</comment>
<evidence type="ECO:0000313" key="1">
    <source>
        <dbReference type="EMBL" id="MPC10102.1"/>
    </source>
</evidence>
<dbReference type="EMBL" id="VSRR010000100">
    <property type="protein sequence ID" value="MPC10102.1"/>
    <property type="molecule type" value="Genomic_DNA"/>
</dbReference>
<organism evidence="1 2">
    <name type="scientific">Portunus trituberculatus</name>
    <name type="common">Swimming crab</name>
    <name type="synonym">Neptunus trituberculatus</name>
    <dbReference type="NCBI Taxonomy" id="210409"/>
    <lineage>
        <taxon>Eukaryota</taxon>
        <taxon>Metazoa</taxon>
        <taxon>Ecdysozoa</taxon>
        <taxon>Arthropoda</taxon>
        <taxon>Crustacea</taxon>
        <taxon>Multicrustacea</taxon>
        <taxon>Malacostraca</taxon>
        <taxon>Eumalacostraca</taxon>
        <taxon>Eucarida</taxon>
        <taxon>Decapoda</taxon>
        <taxon>Pleocyemata</taxon>
        <taxon>Brachyura</taxon>
        <taxon>Eubrachyura</taxon>
        <taxon>Portunoidea</taxon>
        <taxon>Portunidae</taxon>
        <taxon>Portuninae</taxon>
        <taxon>Portunus</taxon>
    </lineage>
</organism>
<dbReference type="Proteomes" id="UP000324222">
    <property type="component" value="Unassembled WGS sequence"/>
</dbReference>
<accession>A0A5B7CK80</accession>
<keyword evidence="2" id="KW-1185">Reference proteome</keyword>
<proteinExistence type="predicted"/>
<evidence type="ECO:0000313" key="2">
    <source>
        <dbReference type="Proteomes" id="UP000324222"/>
    </source>
</evidence>
<reference evidence="1 2" key="1">
    <citation type="submission" date="2019-05" db="EMBL/GenBank/DDBJ databases">
        <title>Another draft genome of Portunus trituberculatus and its Hox gene families provides insights of decapod evolution.</title>
        <authorList>
            <person name="Jeong J.-H."/>
            <person name="Song I."/>
            <person name="Kim S."/>
            <person name="Choi T."/>
            <person name="Kim D."/>
            <person name="Ryu S."/>
            <person name="Kim W."/>
        </authorList>
    </citation>
    <scope>NUCLEOTIDE SEQUENCE [LARGE SCALE GENOMIC DNA]</scope>
    <source>
        <tissue evidence="1">Muscle</tissue>
    </source>
</reference>
<sequence>MYEERNNKQAPQNIEQTIHSSHSLGLMAESTLAPIPGRQCSLITNAEVQQHVKLILQGMKSAVTILHCLDTHEVSTSSSSCKTEVR</sequence>
<dbReference type="AlphaFoldDB" id="A0A5B7CK80"/>